<protein>
    <submittedName>
        <fullName evidence="2">ABC transporter permease</fullName>
    </submittedName>
</protein>
<dbReference type="Pfam" id="PF12730">
    <property type="entry name" value="ABC2_membrane_4"/>
    <property type="match status" value="1"/>
</dbReference>
<reference evidence="2 3" key="1">
    <citation type="submission" date="2018-03" db="EMBL/GenBank/DDBJ databases">
        <title>Bacteriophage NCPPB3778 and a type I-E CRISPR drive the evolution of the US Biological Select Agent, Rathayibacter toxicus.</title>
        <authorList>
            <person name="Davis E.W.II."/>
            <person name="Tabima J.F."/>
            <person name="Weisberg A.J."/>
            <person name="Dantas Lopes L."/>
            <person name="Wiseman M.S."/>
            <person name="Wiseman M.S."/>
            <person name="Pupko T."/>
            <person name="Belcher M.S."/>
            <person name="Sechler A.J."/>
            <person name="Tancos M.A."/>
            <person name="Schroeder B.K."/>
            <person name="Murray T.D."/>
            <person name="Luster D.G."/>
            <person name="Schneider W.L."/>
            <person name="Rogers E."/>
            <person name="Andreote F.D."/>
            <person name="Grunwald N.J."/>
            <person name="Putnam M.L."/>
            <person name="Chang J.H."/>
        </authorList>
    </citation>
    <scope>NUCLEOTIDE SEQUENCE [LARGE SCALE GENOMIC DNA]</scope>
    <source>
        <strain evidence="2 3">NCCPB 2253</strain>
    </source>
</reference>
<dbReference type="AlphaFoldDB" id="A0AAD1AF64"/>
<keyword evidence="1" id="KW-0472">Membrane</keyword>
<proteinExistence type="predicted"/>
<name>A0AAD1AF64_9MICO</name>
<keyword evidence="1" id="KW-1133">Transmembrane helix</keyword>
<feature type="transmembrane region" description="Helical" evidence="1">
    <location>
        <begin position="226"/>
        <end position="245"/>
    </location>
</feature>
<accession>A0AAD1AF64</accession>
<evidence type="ECO:0000313" key="2">
    <source>
        <dbReference type="EMBL" id="AZZ57516.1"/>
    </source>
</evidence>
<keyword evidence="1" id="KW-0812">Transmembrane</keyword>
<dbReference type="KEGG" id="ria:C7V51_14650"/>
<organism evidence="2 3">
    <name type="scientific">Rathayibacter iranicus</name>
    <dbReference type="NCBI Taxonomy" id="59737"/>
    <lineage>
        <taxon>Bacteria</taxon>
        <taxon>Bacillati</taxon>
        <taxon>Actinomycetota</taxon>
        <taxon>Actinomycetes</taxon>
        <taxon>Micrococcales</taxon>
        <taxon>Microbacteriaceae</taxon>
        <taxon>Rathayibacter</taxon>
    </lineage>
</organism>
<feature type="transmembrane region" description="Helical" evidence="1">
    <location>
        <begin position="53"/>
        <end position="76"/>
    </location>
</feature>
<evidence type="ECO:0000313" key="3">
    <source>
        <dbReference type="Proteomes" id="UP000283946"/>
    </source>
</evidence>
<evidence type="ECO:0000256" key="1">
    <source>
        <dbReference type="SAM" id="Phobius"/>
    </source>
</evidence>
<feature type="transmembrane region" description="Helical" evidence="1">
    <location>
        <begin position="172"/>
        <end position="191"/>
    </location>
</feature>
<dbReference type="Proteomes" id="UP000283946">
    <property type="component" value="Chromosome"/>
</dbReference>
<feature type="transmembrane region" description="Helical" evidence="1">
    <location>
        <begin position="143"/>
        <end position="165"/>
    </location>
</feature>
<dbReference type="EMBL" id="CP028130">
    <property type="protein sequence ID" value="AZZ57516.1"/>
    <property type="molecule type" value="Genomic_DNA"/>
</dbReference>
<feature type="transmembrane region" description="Helical" evidence="1">
    <location>
        <begin position="107"/>
        <end position="131"/>
    </location>
</feature>
<sequence length="250" mass="26049">MATSVALEFRKMRRLRTIPLLIGLVGAVAGLSSASLFSGGARATFDDPDASPWAALLLSYTMIVAMTAPILAAVLASRQTDIEHSGAGWNLAATAGFSRPSLCRAKLCALALLLVPAVACQTLLVIGIGVLVGITAPLDPLPWIVYTGLVSLLDVTFCALHIWLAARVENQLVSVGVGMLGAFLAAFSLLSPASVSRVIPWGYYAVISQAGQSGDAVVYIQAPYEWIAGFLILAAAAFSVGVHRLDRIGG</sequence>
<gene>
    <name evidence="2" type="ORF">C7V51_14650</name>
</gene>